<gene>
    <name evidence="12" type="ORF">H3Z83_11040</name>
</gene>
<feature type="compositionally biased region" description="Polar residues" evidence="7">
    <location>
        <begin position="272"/>
        <end position="293"/>
    </location>
</feature>
<keyword evidence="2 8" id="KW-0732">Signal</keyword>
<feature type="domain" description="Secretion system C-terminal sorting" evidence="11">
    <location>
        <begin position="687"/>
        <end position="752"/>
    </location>
</feature>
<feature type="domain" description="Neutral/alkaline non-lysosomal ceramidase N-terminal" evidence="9">
    <location>
        <begin position="27"/>
        <end position="499"/>
    </location>
</feature>
<accession>A0A839APN2</accession>
<feature type="binding site" evidence="5">
    <location>
        <position position="223"/>
    </location>
    <ligand>
        <name>Zn(2+)</name>
        <dbReference type="ChEBI" id="CHEBI:29105"/>
    </ligand>
</feature>
<dbReference type="Gene3D" id="2.60.40.2300">
    <property type="entry name" value="Neutral/alkaline non-lysosomal ceramidase, C-terminal domain"/>
    <property type="match status" value="1"/>
</dbReference>
<dbReference type="Pfam" id="PF04734">
    <property type="entry name" value="Ceramidase_alk"/>
    <property type="match status" value="1"/>
</dbReference>
<evidence type="ECO:0000313" key="13">
    <source>
        <dbReference type="Proteomes" id="UP000563906"/>
    </source>
</evidence>
<dbReference type="EC" id="3.5.1.23" evidence="6"/>
<evidence type="ECO:0000259" key="9">
    <source>
        <dbReference type="Pfam" id="PF04734"/>
    </source>
</evidence>
<organism evidence="12 13">
    <name type="scientific">Tenacibaculum pelagium</name>
    <dbReference type="NCBI Taxonomy" id="2759527"/>
    <lineage>
        <taxon>Bacteria</taxon>
        <taxon>Pseudomonadati</taxon>
        <taxon>Bacteroidota</taxon>
        <taxon>Flavobacteriia</taxon>
        <taxon>Flavobacteriales</taxon>
        <taxon>Flavobacteriaceae</taxon>
        <taxon>Tenacibaculum</taxon>
    </lineage>
</organism>
<dbReference type="Pfam" id="PF17048">
    <property type="entry name" value="Ceramidse_alk_C"/>
    <property type="match status" value="1"/>
</dbReference>
<evidence type="ECO:0000256" key="2">
    <source>
        <dbReference type="ARBA" id="ARBA00022729"/>
    </source>
</evidence>
<keyword evidence="13" id="KW-1185">Reference proteome</keyword>
<evidence type="ECO:0000256" key="3">
    <source>
        <dbReference type="ARBA" id="ARBA00022801"/>
    </source>
</evidence>
<keyword evidence="3 6" id="KW-0378">Hydrolase</keyword>
<dbReference type="InterPro" id="IPR026444">
    <property type="entry name" value="Secre_tail"/>
</dbReference>
<dbReference type="GO" id="GO:0046514">
    <property type="term" value="P:ceramide catabolic process"/>
    <property type="evidence" value="ECO:0007669"/>
    <property type="project" value="InterPro"/>
</dbReference>
<feature type="active site" description="Nucleophile" evidence="4">
    <location>
        <position position="274"/>
    </location>
</feature>
<comment type="catalytic activity">
    <reaction evidence="6">
        <text>an N-acylsphing-4-enine + H2O = sphing-4-enine + a fatty acid</text>
        <dbReference type="Rhea" id="RHEA:20856"/>
        <dbReference type="ChEBI" id="CHEBI:15377"/>
        <dbReference type="ChEBI" id="CHEBI:28868"/>
        <dbReference type="ChEBI" id="CHEBI:52639"/>
        <dbReference type="ChEBI" id="CHEBI:57756"/>
        <dbReference type="EC" id="3.5.1.23"/>
    </reaction>
</comment>
<protein>
    <recommendedName>
        <fullName evidence="6">Neutral ceramidase</fullName>
        <ecNumber evidence="6">3.5.1.23</ecNumber>
    </recommendedName>
</protein>
<feature type="compositionally biased region" description="Basic and acidic residues" evidence="7">
    <location>
        <begin position="366"/>
        <end position="380"/>
    </location>
</feature>
<dbReference type="InterPro" id="IPR031329">
    <property type="entry name" value="NEUT/ALK_ceramidase_N"/>
</dbReference>
<dbReference type="PANTHER" id="PTHR12670">
    <property type="entry name" value="CERAMIDASE"/>
    <property type="match status" value="1"/>
</dbReference>
<dbReference type="NCBIfam" id="TIGR04183">
    <property type="entry name" value="Por_Secre_tail"/>
    <property type="match status" value="1"/>
</dbReference>
<feature type="signal peptide" evidence="8">
    <location>
        <begin position="1"/>
        <end position="24"/>
    </location>
</feature>
<dbReference type="AlphaFoldDB" id="A0A839APN2"/>
<dbReference type="GO" id="GO:0042759">
    <property type="term" value="P:long-chain fatty acid biosynthetic process"/>
    <property type="evidence" value="ECO:0007669"/>
    <property type="project" value="TreeGrafter"/>
</dbReference>
<evidence type="ECO:0000256" key="8">
    <source>
        <dbReference type="SAM" id="SignalP"/>
    </source>
</evidence>
<comment type="caution">
    <text evidence="12">The sequence shown here is derived from an EMBL/GenBank/DDBJ whole genome shotgun (WGS) entry which is preliminary data.</text>
</comment>
<feature type="region of interest" description="Disordered" evidence="7">
    <location>
        <begin position="272"/>
        <end position="297"/>
    </location>
</feature>
<reference evidence="12 13" key="1">
    <citation type="submission" date="2020-07" db="EMBL/GenBank/DDBJ databases">
        <title>Bacterium isolated from marine sediment.</title>
        <authorList>
            <person name="Shang D."/>
            <person name="Du Z.-J."/>
        </authorList>
    </citation>
    <scope>NUCLEOTIDE SEQUENCE [LARGE SCALE GENOMIC DNA]</scope>
    <source>
        <strain evidence="12 13">S7007</strain>
    </source>
</reference>
<keyword evidence="5" id="KW-0479">Metal-binding</keyword>
<dbReference type="GO" id="GO:0046512">
    <property type="term" value="P:sphingosine biosynthetic process"/>
    <property type="evidence" value="ECO:0007669"/>
    <property type="project" value="TreeGrafter"/>
</dbReference>
<name>A0A839APN2_9FLAO</name>
<evidence type="ECO:0000256" key="1">
    <source>
        <dbReference type="ARBA" id="ARBA00009835"/>
    </source>
</evidence>
<dbReference type="InterPro" id="IPR031331">
    <property type="entry name" value="NEUT/ALK_ceramidase_C"/>
</dbReference>
<evidence type="ECO:0000313" key="12">
    <source>
        <dbReference type="EMBL" id="MBA6157053.1"/>
    </source>
</evidence>
<dbReference type="InterPro" id="IPR006823">
    <property type="entry name" value="Ceramidase_alk"/>
</dbReference>
<keyword evidence="5" id="KW-0862">Zinc</keyword>
<dbReference type="GO" id="GO:0016020">
    <property type="term" value="C:membrane"/>
    <property type="evidence" value="ECO:0007669"/>
    <property type="project" value="GOC"/>
</dbReference>
<evidence type="ECO:0000259" key="10">
    <source>
        <dbReference type="Pfam" id="PF17048"/>
    </source>
</evidence>
<evidence type="ECO:0000256" key="7">
    <source>
        <dbReference type="SAM" id="MobiDB-lite"/>
    </source>
</evidence>
<dbReference type="GO" id="GO:0005576">
    <property type="term" value="C:extracellular region"/>
    <property type="evidence" value="ECO:0007669"/>
    <property type="project" value="TreeGrafter"/>
</dbReference>
<proteinExistence type="inferred from homology"/>
<dbReference type="GO" id="GO:0046872">
    <property type="term" value="F:metal ion binding"/>
    <property type="evidence" value="ECO:0007669"/>
    <property type="project" value="UniProtKB-KW"/>
</dbReference>
<dbReference type="EMBL" id="JACGLS010000005">
    <property type="protein sequence ID" value="MBA6157053.1"/>
    <property type="molecule type" value="Genomic_DNA"/>
</dbReference>
<feature type="binding site" evidence="5">
    <location>
        <position position="470"/>
    </location>
    <ligand>
        <name>Zn(2+)</name>
        <dbReference type="ChEBI" id="CHEBI:29105"/>
    </ligand>
</feature>
<dbReference type="RefSeq" id="WP_182125552.1">
    <property type="nucleotide sequence ID" value="NZ_JACGLS010000005.1"/>
</dbReference>
<feature type="binding site" evidence="5">
    <location>
        <position position="434"/>
    </location>
    <ligand>
        <name>Zn(2+)</name>
        <dbReference type="ChEBI" id="CHEBI:29105"/>
    </ligand>
</feature>
<dbReference type="Proteomes" id="UP000563906">
    <property type="component" value="Unassembled WGS sequence"/>
</dbReference>
<dbReference type="Pfam" id="PF18962">
    <property type="entry name" value="Por_Secre_tail"/>
    <property type="match status" value="1"/>
</dbReference>
<evidence type="ECO:0000259" key="11">
    <source>
        <dbReference type="Pfam" id="PF18962"/>
    </source>
</evidence>
<sequence>MSNTKKPFLIVFLFFLLQIITAQNNNYDIGVGISDITGQIAESAFFGYGDPFFKNGGIKDRQYARAYIIKEPNGNPVVFVSIDKGATFQSVNLAVLEKLNNQYGSTYTDTNVVISATHTHVSPGGYSHYGLYNTSTGGFYKTNFDILVNGIFEAIKKAHENLTPGRIYYNTGSLTNASINRSLVAYNLNSDANDYTNIDDEMTVLKFIQGNTEVGMISWFGVHPTSLTKKYKYASGDSKGYASLKFERMKQSSYGESDFTFVAAFANTNPGDMSPNLNQPAANDYTSDATGPGNNEEESMEIIGDRQYNKAIQLYNSATQQLIGSVKAVSRYSDFSNIEIASKFTDGVIRHTCKAALGISFRAGAEDGRSGIGREGETRSDPNSGPAIDQCHMEKPIDPLFYVGSNDNDPQTPKILPTSILKIGQLGVLAAPAEFTVMSGRRVRATVAENTNTGITHTVLAGYSDAYCGYVTTREEYASQQYEGASTQFGPWTLAAYRQEFERLANKLVNPNVNPWPNAAPTPPQKSYIGGDKTVNILFDDKPWFKSFGSVHSNTNSSYNTGATAEVTFWGAHPNNDPKTNSTYFTVQKKVGNSWLTKFQDRDTNTKMIWNRDGVSASKIIIQFKITSDVESGYYRIVHNGKWKNGWNGSINSYSGTSKTFYVNASAARGVNNNEEENDLIDTNVNVYPNPTQGLVNIINTKSFKGSYTITNMLGQIVKRGTISKNRYNSINIKGNSGVYLLKVTYENGDVMTSSIMKK</sequence>
<evidence type="ECO:0000256" key="6">
    <source>
        <dbReference type="RuleBase" id="RU366019"/>
    </source>
</evidence>
<keyword evidence="6" id="KW-0746">Sphingolipid metabolism</keyword>
<feature type="domain" description="Neutral/alkaline non-lysosomal ceramidase C-terminal" evidence="10">
    <location>
        <begin position="502"/>
        <end position="663"/>
    </location>
</feature>
<feature type="chain" id="PRO_5032411461" description="Neutral ceramidase" evidence="8">
    <location>
        <begin position="25"/>
        <end position="759"/>
    </location>
</feature>
<comment type="similarity">
    <text evidence="1 6">Belongs to the neutral ceramidase family.</text>
</comment>
<dbReference type="GO" id="GO:0017040">
    <property type="term" value="F:N-acylsphingosine amidohydrolase activity"/>
    <property type="evidence" value="ECO:0007669"/>
    <property type="project" value="UniProtKB-UniRule"/>
</dbReference>
<dbReference type="InterPro" id="IPR038445">
    <property type="entry name" value="NCDase_C_sf"/>
</dbReference>
<evidence type="ECO:0000256" key="5">
    <source>
        <dbReference type="PIRSR" id="PIRSR606823-2"/>
    </source>
</evidence>
<comment type="cofactor">
    <cofactor evidence="5">
        <name>Zn(2+)</name>
        <dbReference type="ChEBI" id="CHEBI:29105"/>
    </cofactor>
    <text evidence="5">Binds 1 zinc ion per subunit.</text>
</comment>
<feature type="region of interest" description="Disordered" evidence="7">
    <location>
        <begin position="366"/>
        <end position="388"/>
    </location>
</feature>
<feature type="binding site" evidence="5">
    <location>
        <position position="118"/>
    </location>
    <ligand>
        <name>Zn(2+)</name>
        <dbReference type="ChEBI" id="CHEBI:29105"/>
    </ligand>
</feature>
<evidence type="ECO:0000256" key="4">
    <source>
        <dbReference type="PIRSR" id="PIRSR606823-1"/>
    </source>
</evidence>
<dbReference type="PANTHER" id="PTHR12670:SF1">
    <property type="entry name" value="NEUTRAL CERAMIDASE"/>
    <property type="match status" value="1"/>
</dbReference>
<keyword evidence="6" id="KW-0443">Lipid metabolism</keyword>